<gene>
    <name evidence="2" type="ORF">RRG08_035740</name>
</gene>
<keyword evidence="3" id="KW-1185">Reference proteome</keyword>
<dbReference type="Proteomes" id="UP001283361">
    <property type="component" value="Unassembled WGS sequence"/>
</dbReference>
<feature type="region of interest" description="Disordered" evidence="1">
    <location>
        <begin position="96"/>
        <end position="131"/>
    </location>
</feature>
<evidence type="ECO:0000256" key="1">
    <source>
        <dbReference type="SAM" id="MobiDB-lite"/>
    </source>
</evidence>
<proteinExistence type="predicted"/>
<comment type="caution">
    <text evidence="2">The sequence shown here is derived from an EMBL/GenBank/DDBJ whole genome shotgun (WGS) entry which is preliminary data.</text>
</comment>
<name>A0AAE0YII4_9GAST</name>
<feature type="compositionally biased region" description="Polar residues" evidence="1">
    <location>
        <begin position="115"/>
        <end position="125"/>
    </location>
</feature>
<reference evidence="2" key="1">
    <citation type="journal article" date="2023" name="G3 (Bethesda)">
        <title>A reference genome for the long-term kleptoplast-retaining sea slug Elysia crispata morphotype clarki.</title>
        <authorList>
            <person name="Eastman K.E."/>
            <person name="Pendleton A.L."/>
            <person name="Shaikh M.A."/>
            <person name="Suttiyut T."/>
            <person name="Ogas R."/>
            <person name="Tomko P."/>
            <person name="Gavelis G."/>
            <person name="Widhalm J.R."/>
            <person name="Wisecaver J.H."/>
        </authorList>
    </citation>
    <scope>NUCLEOTIDE SEQUENCE</scope>
    <source>
        <strain evidence="2">ECLA1</strain>
    </source>
</reference>
<evidence type="ECO:0000313" key="3">
    <source>
        <dbReference type="Proteomes" id="UP001283361"/>
    </source>
</evidence>
<protein>
    <submittedName>
        <fullName evidence="2">Uncharacterized protein</fullName>
    </submittedName>
</protein>
<accession>A0AAE0YII4</accession>
<dbReference type="AlphaFoldDB" id="A0AAE0YII4"/>
<dbReference type="EMBL" id="JAWDGP010006106">
    <property type="protein sequence ID" value="KAK3747194.1"/>
    <property type="molecule type" value="Genomic_DNA"/>
</dbReference>
<sequence length="376" mass="41409">MSITIKITKTLVMPLLCNFRAFELNGVPPRARSKAQSGGRLFLAWPLSMSARPGTSKWFIFFTPVVKPHHPGLSGYRDMTRDWAVHCETVSAVSDDQCSEIAPGPGTSPEGATGSPRQTTVSPSTVHRPARGDHTLVRGAQRVNDHHQTSGRSAQVTEVSLACMLSRLGSGHSTGHHCLWSVKPLKSPCAVRLWDLREQCVIQMWPECTIPYYEECAKSAFAASAAIGAPEFLSCSAHVRSGANDRRVITETCAVSAWLTSDPKHCMAGRDGGTSQTGDLRSEFSPYVTSLGLFGLDTGAFRHSIHHHPSMSRQFGPLKFDTSGASYRVARQYTTCFMSLTVTGWTHIAIFRWSNWGTFGLTFCGRERLTRMPWLY</sequence>
<evidence type="ECO:0000313" key="2">
    <source>
        <dbReference type="EMBL" id="KAK3747194.1"/>
    </source>
</evidence>
<organism evidence="2 3">
    <name type="scientific">Elysia crispata</name>
    <name type="common">lettuce slug</name>
    <dbReference type="NCBI Taxonomy" id="231223"/>
    <lineage>
        <taxon>Eukaryota</taxon>
        <taxon>Metazoa</taxon>
        <taxon>Spiralia</taxon>
        <taxon>Lophotrochozoa</taxon>
        <taxon>Mollusca</taxon>
        <taxon>Gastropoda</taxon>
        <taxon>Heterobranchia</taxon>
        <taxon>Euthyneura</taxon>
        <taxon>Panpulmonata</taxon>
        <taxon>Sacoglossa</taxon>
        <taxon>Placobranchoidea</taxon>
        <taxon>Plakobranchidae</taxon>
        <taxon>Elysia</taxon>
    </lineage>
</organism>